<evidence type="ECO:0000256" key="1">
    <source>
        <dbReference type="SAM" id="Phobius"/>
    </source>
</evidence>
<dbReference type="Pfam" id="PF13578">
    <property type="entry name" value="Methyltransf_24"/>
    <property type="match status" value="1"/>
</dbReference>
<feature type="transmembrane region" description="Helical" evidence="1">
    <location>
        <begin position="21"/>
        <end position="41"/>
    </location>
</feature>
<dbReference type="PANTHER" id="PTHR37909:SF1">
    <property type="entry name" value="S-ADENOSYL-L-METHIONINE-DEPENDENT METHYLTRANSFERASES SUPERFAMILY PROTEIN"/>
    <property type="match status" value="1"/>
</dbReference>
<dbReference type="SUPFAM" id="SSF53335">
    <property type="entry name" value="S-adenosyl-L-methionine-dependent methyltransferases"/>
    <property type="match status" value="1"/>
</dbReference>
<dbReference type="Gene3D" id="3.40.50.150">
    <property type="entry name" value="Vaccinia Virus protein VP39"/>
    <property type="match status" value="1"/>
</dbReference>
<dbReference type="AlphaFoldDB" id="Q9MAL7"/>
<reference evidence="2" key="1">
    <citation type="submission" date="1999-12" db="EMBL/GenBank/DDBJ databases">
        <title>Genomic sequence for Arabidopsis thaliana BAC T25K16 from chromosome I.</title>
        <authorList>
            <person name="Dunn P."/>
            <person name="Shinn P."/>
            <person name="Brooks S."/>
            <person name="Buehler E."/>
            <person name="Chao Q."/>
            <person name="Johnson-Hopson C."/>
            <person name="Khan S."/>
            <person name="Kim C."/>
            <person name="Altafi H."/>
            <person name="Bei Q."/>
            <person name="Chin C."/>
            <person name="Chiou J."/>
            <person name="Choi E."/>
            <person name="Conn L."/>
            <person name="Conway A."/>
            <person name="Gonzales A."/>
            <person name="Hansen N."/>
            <person name="Howing B."/>
            <person name="Koo T."/>
            <person name="Lam B."/>
            <person name="Lee J."/>
            <person name="Lenz C."/>
            <person name="Li J."/>
            <person name="Liu A."/>
            <person name="Liu K."/>
            <person name="Liu S."/>
            <person name="Mukharsky N."/>
            <person name="Nguyen M."/>
            <person name="Palm C."/>
            <person name="Pham P."/>
            <person name="Sakano H."/>
            <person name="Schwartz J."/>
            <person name="Southwick A."/>
            <person name="Thaveri A."/>
            <person name="Toriumi M."/>
            <person name="Vaysberg M."/>
            <person name="Yu G."/>
            <person name="Federspiel N.A."/>
            <person name="Theologis A."/>
            <person name="Ecker J.R."/>
        </authorList>
    </citation>
    <scope>NUCLEOTIDE SEQUENCE</scope>
</reference>
<reference key="2">
    <citation type="journal article" date="2000" name="Nature">
        <title>Sequence and analysis of chromosome 1 of the plant Arabidopsis thaliana.</title>
        <authorList>
            <person name="Theologis A."/>
            <person name="Ecker J.R."/>
            <person name="Palm C.J."/>
            <person name="Federspiel N.A."/>
            <person name="Kaul S."/>
            <person name="White O."/>
            <person name="Alonso J."/>
            <person name="Altafi H."/>
            <person name="Araujo R."/>
            <person name="Bowman C.L."/>
            <person name="Brooks S.Y."/>
            <person name="Buehler E."/>
            <person name="Chan A."/>
            <person name="Chao Q."/>
            <person name="Chen H."/>
            <person name="Cheuk R.F."/>
            <person name="Chin C.W."/>
            <person name="Chung M.K."/>
            <person name="Conn L."/>
            <person name="Conway A.B."/>
            <person name="Conway A.R."/>
            <person name="Creasy T.H."/>
            <person name="Dewar K."/>
            <person name="Dunn P."/>
            <person name="Etgu P."/>
            <person name="Feldblyum T.V."/>
            <person name="Feng J."/>
            <person name="Fong B."/>
            <person name="Fujii C.Y."/>
            <person name="Gill J.E."/>
            <person name="Goldsmith A.D."/>
            <person name="Haas B."/>
            <person name="Hansen N.F."/>
            <person name="Hughes B."/>
            <person name="Huizar L."/>
            <person name="Hunter J.L."/>
            <person name="Jenkins J."/>
            <person name="Johnson-Hopson C."/>
            <person name="Khan S."/>
            <person name="Khaykin E."/>
            <person name="Kim C.J."/>
            <person name="Koo H.L."/>
            <person name="Kremenetskaia I."/>
            <person name="Kurtz D.B."/>
            <person name="Kwan A."/>
            <person name="Lam B."/>
            <person name="Langin-Hooper S."/>
            <person name="Lee A."/>
            <person name="Lee J.M."/>
            <person name="Lenz C.A."/>
            <person name="Li J.H."/>
            <person name="Li Y."/>
            <person name="Lin X."/>
            <person name="Liu S.X."/>
            <person name="Liu Z.A."/>
            <person name="Luros J.S."/>
            <person name="Maiti R."/>
            <person name="Marziali A."/>
            <person name="Militscher J."/>
            <person name="Miranda M."/>
            <person name="Nguyen M."/>
            <person name="Nierman W.C."/>
            <person name="Osborne B.I."/>
            <person name="Pai G."/>
            <person name="Peterson J."/>
            <person name="Pham P.K."/>
            <person name="Rizzo M."/>
            <person name="Rooney T."/>
            <person name="Rowley D."/>
            <person name="Sakano H."/>
            <person name="Salzberg S.L."/>
            <person name="Schwartz J.R."/>
            <person name="Shinn P."/>
            <person name="Southwick A.M."/>
            <person name="Sun H."/>
            <person name="Tallon L.J."/>
            <person name="Tambunga G."/>
            <person name="Toriumi M.J."/>
            <person name="Town C.D."/>
            <person name="Utterback T."/>
            <person name="Van Aken S."/>
            <person name="Vaysberg M."/>
            <person name="Vysotskaia V.S."/>
            <person name="Walker M."/>
            <person name="Wu D."/>
            <person name="Yu G."/>
            <person name="Fraser C.M."/>
            <person name="Venter J.C."/>
            <person name="Davis R.W."/>
        </authorList>
    </citation>
    <scope>NUCLEOTIDE SEQUENCE [LARGE SCALE GENOMIC DNA]</scope>
    <source>
        <strain>cv. Columbia</strain>
    </source>
</reference>
<dbReference type="TAIR" id="AT1G01180"/>
<dbReference type="InterPro" id="IPR029063">
    <property type="entry name" value="SAM-dependent_MTases_sf"/>
</dbReference>
<keyword evidence="1" id="KW-0472">Membrane</keyword>
<sequence length="478" mass="54401">MKEDRRLPHKRDAFQFLKTKAAYVIVIVLTYAFGYFSAYHYHQPLQQQLPPSTTAVETTKPQVCSIDNFRVTTPCGNLVPPELIRQTVIDRIFNGTSPYIDFPPPHAKKFLRPKRIKGWGSYGAVFENLIRRVKPKTIVEVGSFLGASAIHMANLTRRLGLEETQILCVDDFRGWPGFRDRFKDMALVNGDVLLMYQFMQNVVISDFSGSILPVPFSTGSALEKLCEWGVTADLVEIDAGHDFNSAWADINRAVRILRPGGVIFGHDYFTAADNRGVRRAVNLFAEINRLKVKTDGQHWVIDSVKVINKGTRFAISKTVAKIKEDANQWFFAQVLENQDLVNEQAVHISVKVLRGFLRDEHGKVLIHARRSFASVHSKLDATFLCWQWAMESMKSLRVDKIIFASEDNDLIGAVTRLPSWPSYKFQIHFLLGELIRSSNLGAHLIAKSVTMEDRRQSYVATGFPFWLKHLFEKERSIA</sequence>
<name>Q9MAL7_ARATH</name>
<dbReference type="PhylomeDB" id="Q9MAL7"/>
<dbReference type="ExpressionAtlas" id="Q9MAL7">
    <property type="expression patterns" value="baseline and differential"/>
</dbReference>
<dbReference type="PIR" id="A86142">
    <property type="entry name" value="A86142"/>
</dbReference>
<evidence type="ECO:0000313" key="2">
    <source>
        <dbReference type="EMBL" id="AAF26464.1"/>
    </source>
</evidence>
<organism evidence="2">
    <name type="scientific">Arabidopsis thaliana</name>
    <name type="common">Mouse-ear cress</name>
    <dbReference type="NCBI Taxonomy" id="3702"/>
    <lineage>
        <taxon>Eukaryota</taxon>
        <taxon>Viridiplantae</taxon>
        <taxon>Streptophyta</taxon>
        <taxon>Embryophyta</taxon>
        <taxon>Tracheophyta</taxon>
        <taxon>Spermatophyta</taxon>
        <taxon>Magnoliopsida</taxon>
        <taxon>eudicotyledons</taxon>
        <taxon>Gunneridae</taxon>
        <taxon>Pentapetalae</taxon>
        <taxon>rosids</taxon>
        <taxon>malvids</taxon>
        <taxon>Brassicales</taxon>
        <taxon>Brassicaceae</taxon>
        <taxon>Camelineae</taxon>
        <taxon>Arabidopsis</taxon>
    </lineage>
</organism>
<keyword evidence="1" id="KW-1133">Transmembrane helix</keyword>
<keyword evidence="1" id="KW-0812">Transmembrane</keyword>
<reference evidence="2" key="3">
    <citation type="submission" date="2000-01" db="EMBL/GenBank/DDBJ databases">
        <authorList>
            <person name="Chao Q."/>
            <person name="Brooks S."/>
            <person name="Buehler E."/>
            <person name="Johnson-Hopson C."/>
            <person name="Khan S."/>
            <person name="Kim C."/>
            <person name="Shinn P."/>
            <person name="Altafi H."/>
            <person name="Bei B."/>
            <person name="Chin C."/>
            <person name="Chiou J."/>
            <person name="Choi E."/>
            <person name="Conn L."/>
            <person name="Conway A."/>
            <person name="Gonzalez A."/>
            <person name="Hansen N."/>
            <person name="Howing B."/>
            <person name="Koo T."/>
            <person name="Lam B."/>
            <person name="Lee J."/>
            <person name="Lenz C."/>
            <person name="Li J."/>
            <person name="Liu A."/>
            <person name="Liu J."/>
            <person name="Liu S."/>
            <person name="Mukharsky N."/>
            <person name="Nguyen M."/>
            <person name="Palm C."/>
            <person name="Pham P."/>
            <person name="Sakano H."/>
            <person name="Schwartz J."/>
            <person name="Southwick A."/>
            <person name="Thaveri A."/>
            <person name="Toriumi M."/>
            <person name="Vaysberg M."/>
            <person name="Yu G."/>
            <person name="Davis R."/>
            <person name="Federspiel N."/>
            <person name="Theologis A."/>
            <person name="Ecker J."/>
        </authorList>
    </citation>
    <scope>NUCLEOTIDE SEQUENCE</scope>
</reference>
<proteinExistence type="predicted"/>
<protein>
    <submittedName>
        <fullName evidence="2">T25K16.17</fullName>
    </submittedName>
</protein>
<dbReference type="EMBL" id="AC007323">
    <property type="protein sequence ID" value="AAF26464.1"/>
    <property type="molecule type" value="Genomic_DNA"/>
</dbReference>
<dbReference type="PANTHER" id="PTHR37909">
    <property type="entry name" value="S-ADENOSYL-L-METHIONINE-DEPENDENT METHYLTRANSFERASES SUPERFAMILY PROTEIN"/>
    <property type="match status" value="1"/>
</dbReference>
<accession>Q9MAL7</accession>